<sequence>MLKSSNVLDELESLYCTSIDIELFGVTSFTDLDEVIDMEIETWADLDKPISEIERLAQKAIGTYILTMDDPDRLQEYICRKKTIDFLTEMNSILEKLKIRIN</sequence>
<dbReference type="AlphaFoldDB" id="A0A3S9N0I5"/>
<organism evidence="1 2">
    <name type="scientific">Nonlabens ponticola</name>
    <dbReference type="NCBI Taxonomy" id="2496866"/>
    <lineage>
        <taxon>Bacteria</taxon>
        <taxon>Pseudomonadati</taxon>
        <taxon>Bacteroidota</taxon>
        <taxon>Flavobacteriia</taxon>
        <taxon>Flavobacteriales</taxon>
        <taxon>Flavobacteriaceae</taxon>
        <taxon>Nonlabens</taxon>
    </lineage>
</organism>
<reference evidence="1 2" key="1">
    <citation type="submission" date="2018-12" db="EMBL/GenBank/DDBJ databases">
        <title>Complete genome of Nonlabens sp. MJ115.</title>
        <authorList>
            <person name="Choi H.S."/>
            <person name="Jung J."/>
        </authorList>
    </citation>
    <scope>NUCLEOTIDE SEQUENCE [LARGE SCALE GENOMIC DNA]</scope>
    <source>
        <strain evidence="1 2">MJ115</strain>
    </source>
</reference>
<accession>A0A3S9N0I5</accession>
<protein>
    <submittedName>
        <fullName evidence="1">Uncharacterized protein</fullName>
    </submittedName>
</protein>
<proteinExistence type="predicted"/>
<evidence type="ECO:0000313" key="2">
    <source>
        <dbReference type="Proteomes" id="UP000279600"/>
    </source>
</evidence>
<dbReference type="KEGG" id="noj:EJ995_11490"/>
<dbReference type="EMBL" id="CP034549">
    <property type="protein sequence ID" value="AZQ44823.1"/>
    <property type="molecule type" value="Genomic_DNA"/>
</dbReference>
<dbReference type="RefSeq" id="WP_126448538.1">
    <property type="nucleotide sequence ID" value="NZ_CP034549.1"/>
</dbReference>
<dbReference type="OrthoDB" id="9868821at2"/>
<dbReference type="Proteomes" id="UP000279600">
    <property type="component" value="Chromosome"/>
</dbReference>
<gene>
    <name evidence="1" type="ORF">EJ995_11490</name>
</gene>
<name>A0A3S9N0I5_9FLAO</name>
<keyword evidence="2" id="KW-1185">Reference proteome</keyword>
<evidence type="ECO:0000313" key="1">
    <source>
        <dbReference type="EMBL" id="AZQ44823.1"/>
    </source>
</evidence>